<dbReference type="PANTHER" id="PTHR45641:SF19">
    <property type="entry name" value="NEPHROCYSTIN-3"/>
    <property type="match status" value="1"/>
</dbReference>
<feature type="region of interest" description="Disordered" evidence="3">
    <location>
        <begin position="1"/>
        <end position="23"/>
    </location>
</feature>
<dbReference type="PANTHER" id="PTHR45641">
    <property type="entry name" value="TETRATRICOPEPTIDE REPEAT PROTEIN (AFU_ORTHOLOGUE AFUA_6G03870)"/>
    <property type="match status" value="1"/>
</dbReference>
<dbReference type="Gene3D" id="1.25.40.10">
    <property type="entry name" value="Tetratricopeptide repeat domain"/>
    <property type="match status" value="1"/>
</dbReference>
<evidence type="ECO:0000313" key="4">
    <source>
        <dbReference type="EMBL" id="GMH88955.1"/>
    </source>
</evidence>
<evidence type="ECO:0000313" key="5">
    <source>
        <dbReference type="Proteomes" id="UP001162640"/>
    </source>
</evidence>
<sequence length="293" mass="33433">MPEEKKVRGKKKKKQQKKKKDQRKLENFDACFALGKACNRVGDAVDSFLCLKKAKDVYEEQLGRDSEKAPKATYILTMISCSSDTELIEKMRGLMKRCERVLGEEHVVTLTTLDTLSAKLRDIGQFEEAKEVLERCLARQEKVLGEDHKNTLMTVGNLGKVYDDLKNSEKALEYYKKNLKGSEKIYGKDHPSTLATETNIAFIYHFGLEDYGKTEELYERSLLGCEAQFGKDHDRTKKCAENLNKCLEAKGSNSERLAELIVSYPECAKEKRMEKTLKKSLAGDLVFDDDEED</sequence>
<dbReference type="AlphaFoldDB" id="A0A9W7ET43"/>
<evidence type="ECO:0000256" key="2">
    <source>
        <dbReference type="ARBA" id="ARBA00022803"/>
    </source>
</evidence>
<dbReference type="Pfam" id="PF13424">
    <property type="entry name" value="TPR_12"/>
    <property type="match status" value="1"/>
</dbReference>
<protein>
    <recommendedName>
        <fullName evidence="6">Kinesin light chain</fullName>
    </recommendedName>
</protein>
<dbReference type="SUPFAM" id="SSF48452">
    <property type="entry name" value="TPR-like"/>
    <property type="match status" value="1"/>
</dbReference>
<proteinExistence type="predicted"/>
<reference evidence="5" key="1">
    <citation type="journal article" date="2023" name="Commun. Biol.">
        <title>Genome analysis of Parmales, the sister group of diatoms, reveals the evolutionary specialization of diatoms from phago-mixotrophs to photoautotrophs.</title>
        <authorList>
            <person name="Ban H."/>
            <person name="Sato S."/>
            <person name="Yoshikawa S."/>
            <person name="Yamada K."/>
            <person name="Nakamura Y."/>
            <person name="Ichinomiya M."/>
            <person name="Sato N."/>
            <person name="Blanc-Mathieu R."/>
            <person name="Endo H."/>
            <person name="Kuwata A."/>
            <person name="Ogata H."/>
        </authorList>
    </citation>
    <scope>NUCLEOTIDE SEQUENCE [LARGE SCALE GENOMIC DNA]</scope>
</reference>
<evidence type="ECO:0008006" key="6">
    <source>
        <dbReference type="Google" id="ProtNLM"/>
    </source>
</evidence>
<comment type="caution">
    <text evidence="4">The sequence shown here is derived from an EMBL/GenBank/DDBJ whole genome shotgun (WGS) entry which is preliminary data.</text>
</comment>
<dbReference type="Proteomes" id="UP001162640">
    <property type="component" value="Unassembled WGS sequence"/>
</dbReference>
<organism evidence="4 5">
    <name type="scientific">Triparma laevis f. inornata</name>
    <dbReference type="NCBI Taxonomy" id="1714386"/>
    <lineage>
        <taxon>Eukaryota</taxon>
        <taxon>Sar</taxon>
        <taxon>Stramenopiles</taxon>
        <taxon>Ochrophyta</taxon>
        <taxon>Bolidophyceae</taxon>
        <taxon>Parmales</taxon>
        <taxon>Triparmaceae</taxon>
        <taxon>Triparma</taxon>
    </lineage>
</organism>
<evidence type="ECO:0000256" key="3">
    <source>
        <dbReference type="SAM" id="MobiDB-lite"/>
    </source>
</evidence>
<evidence type="ECO:0000256" key="1">
    <source>
        <dbReference type="ARBA" id="ARBA00022737"/>
    </source>
</evidence>
<feature type="compositionally biased region" description="Basic residues" evidence="3">
    <location>
        <begin position="7"/>
        <end position="22"/>
    </location>
</feature>
<dbReference type="EMBL" id="BLQM01000421">
    <property type="protein sequence ID" value="GMH88955.1"/>
    <property type="molecule type" value="Genomic_DNA"/>
</dbReference>
<accession>A0A9W7ET43</accession>
<keyword evidence="1" id="KW-0677">Repeat</keyword>
<keyword evidence="2" id="KW-0802">TPR repeat</keyword>
<name>A0A9W7ET43_9STRA</name>
<dbReference type="InterPro" id="IPR011990">
    <property type="entry name" value="TPR-like_helical_dom_sf"/>
</dbReference>
<gene>
    <name evidence="4" type="ORF">TL16_g11312</name>
</gene>